<evidence type="ECO:0000256" key="1">
    <source>
        <dbReference type="PROSITE-ProRule" id="PRU00339"/>
    </source>
</evidence>
<evidence type="ECO:0000256" key="2">
    <source>
        <dbReference type="SAM" id="Coils"/>
    </source>
</evidence>
<dbReference type="Proteomes" id="UP001500740">
    <property type="component" value="Unassembled WGS sequence"/>
</dbReference>
<proteinExistence type="predicted"/>
<dbReference type="Gene3D" id="1.25.40.10">
    <property type="entry name" value="Tetratricopeptide repeat domain"/>
    <property type="match status" value="1"/>
</dbReference>
<keyword evidence="3" id="KW-0812">Transmembrane</keyword>
<keyword evidence="3" id="KW-0472">Membrane</keyword>
<dbReference type="RefSeq" id="WP_343781550.1">
    <property type="nucleotide sequence ID" value="NZ_BAAACZ010000005.1"/>
</dbReference>
<dbReference type="SUPFAM" id="SSF48452">
    <property type="entry name" value="TPR-like"/>
    <property type="match status" value="2"/>
</dbReference>
<feature type="coiled-coil region" evidence="2">
    <location>
        <begin position="253"/>
        <end position="299"/>
    </location>
</feature>
<evidence type="ECO:0000256" key="3">
    <source>
        <dbReference type="SAM" id="Phobius"/>
    </source>
</evidence>
<dbReference type="Pfam" id="PF13240">
    <property type="entry name" value="Zn_Ribbon_1"/>
    <property type="match status" value="1"/>
</dbReference>
<evidence type="ECO:0000259" key="4">
    <source>
        <dbReference type="Pfam" id="PF13240"/>
    </source>
</evidence>
<feature type="repeat" description="TPR" evidence="1">
    <location>
        <begin position="71"/>
        <end position="104"/>
    </location>
</feature>
<feature type="domain" description="Zinc-ribbon" evidence="4">
    <location>
        <begin position="3"/>
        <end position="25"/>
    </location>
</feature>
<gene>
    <name evidence="5" type="ORF">GCM10008935_04820</name>
</gene>
<evidence type="ECO:0000313" key="6">
    <source>
        <dbReference type="Proteomes" id="UP001500740"/>
    </source>
</evidence>
<accession>A0ABN0ZNN3</accession>
<sequence length="392" mass="44841">MMYCPRCGSKIKEDESYCVICGAQLPKDIDERTQTQSGLNRWWLTPIVTLVCVLIAGIGLHFYLEYNNSSAQSLYDEGVEHALEGQYNRAQSLFEEAIDYNPNFEAAQVNSEFMTVALEINEKLNNVDTLVDQGAFQQAVQITEEAESQLNSYNGDIINHLLESILDKRNEVRITQVEQRLAEEPGIEELKILLWQTQSIEHNEAEDLENLMKERIVSRTANEANDKLQTNQFTAAISIVEDGLRYVPENERLDSLKTTISNQQADFETQQQERIEQALTQYESEQEQNENDAVELNEIEVTVNDYDEVNVYGELTSVATRPIHSISVQYVLLDDDEDEILENETFVFPDTLYPDETGQIDHTHSDLPDDFDSDEVSISVEQISWFLDGQED</sequence>
<evidence type="ECO:0000313" key="5">
    <source>
        <dbReference type="EMBL" id="GAA0453173.1"/>
    </source>
</evidence>
<protein>
    <recommendedName>
        <fullName evidence="4">Zinc-ribbon domain-containing protein</fullName>
    </recommendedName>
</protein>
<comment type="caution">
    <text evidence="5">The sequence shown here is derived from an EMBL/GenBank/DDBJ whole genome shotgun (WGS) entry which is preliminary data.</text>
</comment>
<keyword evidence="2" id="KW-0175">Coiled coil</keyword>
<dbReference type="InterPro" id="IPR019734">
    <property type="entry name" value="TPR_rpt"/>
</dbReference>
<keyword evidence="6" id="KW-1185">Reference proteome</keyword>
<keyword evidence="3" id="KW-1133">Transmembrane helix</keyword>
<dbReference type="PROSITE" id="PS50005">
    <property type="entry name" value="TPR"/>
    <property type="match status" value="1"/>
</dbReference>
<organism evidence="5 6">
    <name type="scientific">Alkalibacillus silvisoli</name>
    <dbReference type="NCBI Taxonomy" id="392823"/>
    <lineage>
        <taxon>Bacteria</taxon>
        <taxon>Bacillati</taxon>
        <taxon>Bacillota</taxon>
        <taxon>Bacilli</taxon>
        <taxon>Bacillales</taxon>
        <taxon>Bacillaceae</taxon>
        <taxon>Alkalibacillus</taxon>
    </lineage>
</organism>
<name>A0ABN0ZNN3_9BACI</name>
<dbReference type="InterPro" id="IPR026870">
    <property type="entry name" value="Zinc_ribbon_dom"/>
</dbReference>
<feature type="transmembrane region" description="Helical" evidence="3">
    <location>
        <begin position="42"/>
        <end position="64"/>
    </location>
</feature>
<keyword evidence="1" id="KW-0802">TPR repeat</keyword>
<dbReference type="InterPro" id="IPR011990">
    <property type="entry name" value="TPR-like_helical_dom_sf"/>
</dbReference>
<reference evidence="5 6" key="1">
    <citation type="journal article" date="2019" name="Int. J. Syst. Evol. Microbiol.">
        <title>The Global Catalogue of Microorganisms (GCM) 10K type strain sequencing project: providing services to taxonomists for standard genome sequencing and annotation.</title>
        <authorList>
            <consortium name="The Broad Institute Genomics Platform"/>
            <consortium name="The Broad Institute Genome Sequencing Center for Infectious Disease"/>
            <person name="Wu L."/>
            <person name="Ma J."/>
        </authorList>
    </citation>
    <scope>NUCLEOTIDE SEQUENCE [LARGE SCALE GENOMIC DNA]</scope>
    <source>
        <strain evidence="5 6">JCM 14193</strain>
    </source>
</reference>
<dbReference type="EMBL" id="BAAACZ010000005">
    <property type="protein sequence ID" value="GAA0453173.1"/>
    <property type="molecule type" value="Genomic_DNA"/>
</dbReference>